<keyword evidence="12" id="KW-1185">Reference proteome</keyword>
<accession>A0A653BM92</accession>
<keyword evidence="6 9" id="KW-0879">Wnt signaling pathway</keyword>
<evidence type="ECO:0000256" key="8">
    <source>
        <dbReference type="ARBA" id="ARBA00023288"/>
    </source>
</evidence>
<dbReference type="AlphaFoldDB" id="A0A653BM92"/>
<keyword evidence="4" id="KW-0964">Secreted</keyword>
<dbReference type="FunFam" id="3.30.2460.20:FF:000001">
    <property type="entry name" value="Wnt homolog"/>
    <property type="match status" value="1"/>
</dbReference>
<evidence type="ECO:0000256" key="3">
    <source>
        <dbReference type="ARBA" id="ARBA00022473"/>
    </source>
</evidence>
<dbReference type="SMART" id="SM00097">
    <property type="entry name" value="WNT1"/>
    <property type="match status" value="1"/>
</dbReference>
<evidence type="ECO:0000256" key="9">
    <source>
        <dbReference type="RuleBase" id="RU003500"/>
    </source>
</evidence>
<dbReference type="OrthoDB" id="5945655at2759"/>
<evidence type="ECO:0000256" key="4">
    <source>
        <dbReference type="ARBA" id="ARBA00022525"/>
    </source>
</evidence>
<organism evidence="11 12">
    <name type="scientific">Callosobruchus maculatus</name>
    <name type="common">Southern cowpea weevil</name>
    <name type="synonym">Pulse bruchid</name>
    <dbReference type="NCBI Taxonomy" id="64391"/>
    <lineage>
        <taxon>Eukaryota</taxon>
        <taxon>Metazoa</taxon>
        <taxon>Ecdysozoa</taxon>
        <taxon>Arthropoda</taxon>
        <taxon>Hexapoda</taxon>
        <taxon>Insecta</taxon>
        <taxon>Pterygota</taxon>
        <taxon>Neoptera</taxon>
        <taxon>Endopterygota</taxon>
        <taxon>Coleoptera</taxon>
        <taxon>Polyphaga</taxon>
        <taxon>Cucujiformia</taxon>
        <taxon>Chrysomeloidea</taxon>
        <taxon>Chrysomelidae</taxon>
        <taxon>Bruchinae</taxon>
        <taxon>Bruchini</taxon>
        <taxon>Callosobruchus</taxon>
    </lineage>
</organism>
<evidence type="ECO:0000256" key="5">
    <source>
        <dbReference type="ARBA" id="ARBA00022530"/>
    </source>
</evidence>
<dbReference type="PROSITE" id="PS00246">
    <property type="entry name" value="WNT1"/>
    <property type="match status" value="1"/>
</dbReference>
<dbReference type="InterPro" id="IPR018161">
    <property type="entry name" value="Wnt_CS"/>
</dbReference>
<dbReference type="PANTHER" id="PTHR12027:SF99">
    <property type="entry name" value="PROTEIN WNT"/>
    <property type="match status" value="1"/>
</dbReference>
<dbReference type="Gene3D" id="3.30.2460.20">
    <property type="match status" value="1"/>
</dbReference>
<gene>
    <name evidence="11" type="ORF">CALMAC_LOCUS2230</name>
</gene>
<evidence type="ECO:0000256" key="10">
    <source>
        <dbReference type="SAM" id="SignalP"/>
    </source>
</evidence>
<dbReference type="GO" id="GO:0000902">
    <property type="term" value="P:cell morphogenesis"/>
    <property type="evidence" value="ECO:0007669"/>
    <property type="project" value="UniProtKB-ARBA"/>
</dbReference>
<feature type="signal peptide" evidence="10">
    <location>
        <begin position="1"/>
        <end position="25"/>
    </location>
</feature>
<evidence type="ECO:0000256" key="1">
    <source>
        <dbReference type="ARBA" id="ARBA00004498"/>
    </source>
</evidence>
<dbReference type="CDD" id="cd19338">
    <property type="entry name" value="Wnt_Wnt6"/>
    <property type="match status" value="1"/>
</dbReference>
<comment type="subcellular location">
    <subcellularLocation>
        <location evidence="1 9">Secreted</location>
        <location evidence="1 9">Extracellular space</location>
        <location evidence="1 9">Extracellular matrix</location>
    </subcellularLocation>
</comment>
<dbReference type="Pfam" id="PF00110">
    <property type="entry name" value="wnt"/>
    <property type="match status" value="1"/>
</dbReference>
<keyword evidence="10" id="KW-0732">Signal</keyword>
<keyword evidence="7" id="KW-1015">Disulfide bond</keyword>
<evidence type="ECO:0000313" key="11">
    <source>
        <dbReference type="EMBL" id="VEN36718.1"/>
    </source>
</evidence>
<dbReference type="PRINTS" id="PR01349">
    <property type="entry name" value="WNTPROTEIN"/>
</dbReference>
<protein>
    <recommendedName>
        <fullName evidence="9">Protein Wnt</fullName>
    </recommendedName>
</protein>
<feature type="chain" id="PRO_5024996285" description="Protein Wnt" evidence="10">
    <location>
        <begin position="26"/>
        <end position="357"/>
    </location>
</feature>
<dbReference type="GO" id="GO:0007517">
    <property type="term" value="P:muscle organ development"/>
    <property type="evidence" value="ECO:0007669"/>
    <property type="project" value="UniProtKB-ARBA"/>
</dbReference>
<comment type="similarity">
    <text evidence="2 9">Belongs to the Wnt family.</text>
</comment>
<dbReference type="Proteomes" id="UP000410492">
    <property type="component" value="Unassembled WGS sequence"/>
</dbReference>
<keyword evidence="8" id="KW-0449">Lipoprotein</keyword>
<dbReference type="InterPro" id="IPR043158">
    <property type="entry name" value="Wnt_C"/>
</dbReference>
<sequence>MSHIWASLFTLWMLWTAGLWNHTAADWWQLGIPTTLTQYLDLTPVQHKEKCLKNSYLVDQQKELCAKHDGILPIIGHGARLAMDECQNQFAFSRWNCTVFADKNSTFGNVVTIRSREAAYLSAISASSLAYAVTRVCAKGELGEYCGCDSRIKKKKAQKWKWGGCSDDIKYGENFSRQFLDVKEDPNTALGLMNLHNNEAGRRAVRSRMQRTCKCHGVSGSCSMQICWRRLPPLRSVAEGLFQRYEGASHVKFVERRRKKLKAISADWKKPNRTDLVYLDESPDYCERNETLNILGTHGRLCNRTSLGMDGCRLLCCGRGYQTRVREIEHKCNCRFIWCCNVECDICRSRREEHVCN</sequence>
<dbReference type="InterPro" id="IPR005817">
    <property type="entry name" value="Wnt"/>
</dbReference>
<evidence type="ECO:0000256" key="2">
    <source>
        <dbReference type="ARBA" id="ARBA00005683"/>
    </source>
</evidence>
<dbReference type="GO" id="GO:0045165">
    <property type="term" value="P:cell fate commitment"/>
    <property type="evidence" value="ECO:0007669"/>
    <property type="project" value="TreeGrafter"/>
</dbReference>
<reference evidence="11 12" key="1">
    <citation type="submission" date="2019-01" db="EMBL/GenBank/DDBJ databases">
        <authorList>
            <person name="Sayadi A."/>
        </authorList>
    </citation>
    <scope>NUCLEOTIDE SEQUENCE [LARGE SCALE GENOMIC DNA]</scope>
</reference>
<dbReference type="EMBL" id="CAACVG010002643">
    <property type="protein sequence ID" value="VEN36718.1"/>
    <property type="molecule type" value="Genomic_DNA"/>
</dbReference>
<dbReference type="GO" id="GO:0005615">
    <property type="term" value="C:extracellular space"/>
    <property type="evidence" value="ECO:0007669"/>
    <property type="project" value="TreeGrafter"/>
</dbReference>
<keyword evidence="5" id="KW-0272">Extracellular matrix</keyword>
<evidence type="ECO:0000313" key="12">
    <source>
        <dbReference type="Proteomes" id="UP000410492"/>
    </source>
</evidence>
<dbReference type="GO" id="GO:0030182">
    <property type="term" value="P:neuron differentiation"/>
    <property type="evidence" value="ECO:0007669"/>
    <property type="project" value="TreeGrafter"/>
</dbReference>
<evidence type="ECO:0000256" key="7">
    <source>
        <dbReference type="ARBA" id="ARBA00023157"/>
    </source>
</evidence>
<dbReference type="GO" id="GO:0060560">
    <property type="term" value="P:developmental growth involved in morphogenesis"/>
    <property type="evidence" value="ECO:0007669"/>
    <property type="project" value="UniProtKB-ARBA"/>
</dbReference>
<dbReference type="InterPro" id="IPR009143">
    <property type="entry name" value="Wnt6"/>
</dbReference>
<comment type="function">
    <text evidence="9">Ligand for members of the frizzled family of seven transmembrane receptors.</text>
</comment>
<keyword evidence="3 9" id="KW-0217">Developmental protein</keyword>
<dbReference type="GO" id="GO:0060070">
    <property type="term" value="P:canonical Wnt signaling pathway"/>
    <property type="evidence" value="ECO:0007669"/>
    <property type="project" value="TreeGrafter"/>
</dbReference>
<dbReference type="PANTHER" id="PTHR12027">
    <property type="entry name" value="WNT RELATED"/>
    <property type="match status" value="1"/>
</dbReference>
<proteinExistence type="inferred from homology"/>
<dbReference type="GO" id="GO:0005109">
    <property type="term" value="F:frizzled binding"/>
    <property type="evidence" value="ECO:0007669"/>
    <property type="project" value="TreeGrafter"/>
</dbReference>
<dbReference type="GO" id="GO:0005125">
    <property type="term" value="F:cytokine activity"/>
    <property type="evidence" value="ECO:0007669"/>
    <property type="project" value="TreeGrafter"/>
</dbReference>
<evidence type="ECO:0000256" key="6">
    <source>
        <dbReference type="ARBA" id="ARBA00022687"/>
    </source>
</evidence>
<name>A0A653BM92_CALMS</name>